<sequence length="756" mass="80845">MGRAEARRAQNSTRTTKGKKPKKTGIRRFFTWKKLLAYFVGLIALGAGAFVALYLYVDVPDSKTATKLQSNIYKLSNGTVVARTGQVNREEVPLDKIPKNIQNAVVAAENKNFWTDPGVDVKGTARGILNTVMGRGKQGGSTITQQYVKNSYLSQEQTVTRKVKELIISLKVQQKFDKKDILAGYLNTSYYGRNAYGIQAASRAYYQKDVDKLTLEEGAYLAALLQAPSQYDWTVATDDGKKNAQNRWNYVLDKMVEMKWLTADKRKDMKFEVPKDPKPPKGMSGQNGYLVKAAEQEIERVLRAQGRSESDLAAGGWTITLSIDPTKQKELEKAVHQQVTRKLDPQARKVDAYAQVGAASVDRKTGRVVALYGGQDYLKHFSNNATREDYQPASTFKPLIFASALQNEAKNENGQRITAGTIYDGTSKRPVRGGDTAFAPENEDDVSYGPVTVQESMNKSINSAFAQMAVDVGLAKVKKTAVDMGMNGKAGNFEEVPAMSLGSMGASPLRMAGAYATLANHGKKVTPTLVASVTRNGGQKLDMPDPIGSQVLDRTNADNVTQILKGVVNDGTAKVVQNATYAVAGKTGTSDDNKSAWFAGYTPGLVTTVGMFGEGPGGKQVPLTNTGGHDGRINGGGYPAEIWADYMGEAADGDTEFDLETDEAAVVPPPPAPPASSQPSTQPSHTPSATPSRQSQSPSPGGSSKPPSQQPSPPPASQSAKPPKPPTPSNKPSPSTGGGGADGGTVPNGGRVDPKD</sequence>
<evidence type="ECO:0000256" key="1">
    <source>
        <dbReference type="ARBA" id="ARBA00007090"/>
    </source>
</evidence>
<evidence type="ECO:0000256" key="7">
    <source>
        <dbReference type="ARBA" id="ARBA00022801"/>
    </source>
</evidence>
<keyword evidence="7" id="KW-0378">Hydrolase</keyword>
<keyword evidence="4" id="KW-0645">Protease</keyword>
<accession>A0A1Z2L1I6</accession>
<dbReference type="RefSeq" id="WP_087926487.1">
    <property type="nucleotide sequence ID" value="NZ_CP021744.1"/>
</dbReference>
<dbReference type="Pfam" id="PF00905">
    <property type="entry name" value="Transpeptidase"/>
    <property type="match status" value="1"/>
</dbReference>
<dbReference type="GO" id="GO:0071555">
    <property type="term" value="P:cell wall organization"/>
    <property type="evidence" value="ECO:0007669"/>
    <property type="project" value="UniProtKB-KW"/>
</dbReference>
<dbReference type="FunFam" id="1.10.3810.10:FF:000001">
    <property type="entry name" value="Penicillin-binding protein 1A"/>
    <property type="match status" value="1"/>
</dbReference>
<keyword evidence="5" id="KW-0328">Glycosyltransferase</keyword>
<feature type="compositionally biased region" description="Low complexity" evidence="14">
    <location>
        <begin position="677"/>
        <end position="707"/>
    </location>
</feature>
<keyword evidence="15" id="KW-0472">Membrane</keyword>
<dbReference type="GO" id="GO:0008360">
    <property type="term" value="P:regulation of cell shape"/>
    <property type="evidence" value="ECO:0007669"/>
    <property type="project" value="UniProtKB-KW"/>
</dbReference>
<evidence type="ECO:0000259" key="17">
    <source>
        <dbReference type="Pfam" id="PF00912"/>
    </source>
</evidence>
<dbReference type="PANTHER" id="PTHR32282">
    <property type="entry name" value="BINDING PROTEIN TRANSPEPTIDASE, PUTATIVE-RELATED"/>
    <property type="match status" value="1"/>
</dbReference>
<evidence type="ECO:0000256" key="15">
    <source>
        <dbReference type="SAM" id="Phobius"/>
    </source>
</evidence>
<dbReference type="InterPro" id="IPR012338">
    <property type="entry name" value="Beta-lactam/transpept-like"/>
</dbReference>
<evidence type="ECO:0000256" key="6">
    <source>
        <dbReference type="ARBA" id="ARBA00022679"/>
    </source>
</evidence>
<feature type="domain" description="Glycosyl transferase family 51" evidence="17">
    <location>
        <begin position="78"/>
        <end position="255"/>
    </location>
</feature>
<dbReference type="InterPro" id="IPR001460">
    <property type="entry name" value="PCN-bd_Tpept"/>
</dbReference>
<dbReference type="PANTHER" id="PTHR32282:SF34">
    <property type="entry name" value="PENICILLIN-BINDING PROTEIN 1A"/>
    <property type="match status" value="1"/>
</dbReference>
<dbReference type="Gene3D" id="3.40.710.10">
    <property type="entry name" value="DD-peptidase/beta-lactamase superfamily"/>
    <property type="match status" value="1"/>
</dbReference>
<dbReference type="KEGG" id="salj:SMD11_2489"/>
<keyword evidence="8" id="KW-0133">Cell shape</keyword>
<dbReference type="Gene3D" id="1.10.3810.10">
    <property type="entry name" value="Biosynthetic peptidoglycan transglycosylase-like"/>
    <property type="match status" value="1"/>
</dbReference>
<dbReference type="GO" id="GO:0009252">
    <property type="term" value="P:peptidoglycan biosynthetic process"/>
    <property type="evidence" value="ECO:0007669"/>
    <property type="project" value="UniProtKB-KW"/>
</dbReference>
<dbReference type="SUPFAM" id="SSF53955">
    <property type="entry name" value="Lysozyme-like"/>
    <property type="match status" value="1"/>
</dbReference>
<evidence type="ECO:0000256" key="10">
    <source>
        <dbReference type="ARBA" id="ARBA00023268"/>
    </source>
</evidence>
<keyword evidence="10" id="KW-0511">Multifunctional enzyme</keyword>
<feature type="region of interest" description="Disordered" evidence="14">
    <location>
        <begin position="1"/>
        <end position="22"/>
    </location>
</feature>
<keyword evidence="6" id="KW-0808">Transferase</keyword>
<keyword evidence="15" id="KW-0812">Transmembrane</keyword>
<evidence type="ECO:0000313" key="19">
    <source>
        <dbReference type="Proteomes" id="UP000195755"/>
    </source>
</evidence>
<protein>
    <submittedName>
        <fullName evidence="18">Penicillin-binding protein</fullName>
    </submittedName>
</protein>
<feature type="compositionally biased region" description="Pro residues" evidence="14">
    <location>
        <begin position="667"/>
        <end position="676"/>
    </location>
</feature>
<feature type="compositionally biased region" description="Pro residues" evidence="14">
    <location>
        <begin position="708"/>
        <end position="731"/>
    </location>
</feature>
<dbReference type="GO" id="GO:0006508">
    <property type="term" value="P:proteolysis"/>
    <property type="evidence" value="ECO:0007669"/>
    <property type="project" value="UniProtKB-KW"/>
</dbReference>
<evidence type="ECO:0000259" key="16">
    <source>
        <dbReference type="Pfam" id="PF00905"/>
    </source>
</evidence>
<dbReference type="InterPro" id="IPR001264">
    <property type="entry name" value="Glyco_trans_51"/>
</dbReference>
<keyword evidence="15" id="KW-1133">Transmembrane helix</keyword>
<organism evidence="18 19">
    <name type="scientific">Streptomyces albireticuli</name>
    <dbReference type="NCBI Taxonomy" id="1940"/>
    <lineage>
        <taxon>Bacteria</taxon>
        <taxon>Bacillati</taxon>
        <taxon>Actinomycetota</taxon>
        <taxon>Actinomycetes</taxon>
        <taxon>Kitasatosporales</taxon>
        <taxon>Streptomycetaceae</taxon>
        <taxon>Streptomyces</taxon>
    </lineage>
</organism>
<evidence type="ECO:0000256" key="9">
    <source>
        <dbReference type="ARBA" id="ARBA00022984"/>
    </source>
</evidence>
<comment type="catalytic activity">
    <reaction evidence="12">
        <text>Preferential cleavage: (Ac)2-L-Lys-D-Ala-|-D-Ala. Also transpeptidation of peptidyl-alanyl moieties that are N-acyl substituents of D-alanine.</text>
        <dbReference type="EC" id="3.4.16.4"/>
    </reaction>
</comment>
<dbReference type="Proteomes" id="UP000195755">
    <property type="component" value="Chromosome"/>
</dbReference>
<evidence type="ECO:0000256" key="4">
    <source>
        <dbReference type="ARBA" id="ARBA00022670"/>
    </source>
</evidence>
<evidence type="ECO:0000256" key="3">
    <source>
        <dbReference type="ARBA" id="ARBA00022645"/>
    </source>
</evidence>
<evidence type="ECO:0000256" key="5">
    <source>
        <dbReference type="ARBA" id="ARBA00022676"/>
    </source>
</evidence>
<dbReference type="Pfam" id="PF00912">
    <property type="entry name" value="Transgly"/>
    <property type="match status" value="1"/>
</dbReference>
<feature type="domain" description="Penicillin-binding protein transpeptidase" evidence="16">
    <location>
        <begin position="360"/>
        <end position="603"/>
    </location>
</feature>
<evidence type="ECO:0000256" key="12">
    <source>
        <dbReference type="ARBA" id="ARBA00034000"/>
    </source>
</evidence>
<comment type="catalytic activity">
    <reaction evidence="13">
        <text>[GlcNAc-(1-&gt;4)-Mur2Ac(oyl-L-Ala-gamma-D-Glu-L-Lys-D-Ala-D-Ala)](n)-di-trans,octa-cis-undecaprenyl diphosphate + beta-D-GlcNAc-(1-&gt;4)-Mur2Ac(oyl-L-Ala-gamma-D-Glu-L-Lys-D-Ala-D-Ala)-di-trans,octa-cis-undecaprenyl diphosphate = [GlcNAc-(1-&gt;4)-Mur2Ac(oyl-L-Ala-gamma-D-Glu-L-Lys-D-Ala-D-Ala)](n+1)-di-trans,octa-cis-undecaprenyl diphosphate + di-trans,octa-cis-undecaprenyl diphosphate + H(+)</text>
        <dbReference type="Rhea" id="RHEA:23708"/>
        <dbReference type="Rhea" id="RHEA-COMP:9602"/>
        <dbReference type="Rhea" id="RHEA-COMP:9603"/>
        <dbReference type="ChEBI" id="CHEBI:15378"/>
        <dbReference type="ChEBI" id="CHEBI:58405"/>
        <dbReference type="ChEBI" id="CHEBI:60033"/>
        <dbReference type="ChEBI" id="CHEBI:78435"/>
        <dbReference type="EC" id="2.4.99.28"/>
    </reaction>
</comment>
<dbReference type="AlphaFoldDB" id="A0A1Z2L1I6"/>
<comment type="similarity">
    <text evidence="1">In the C-terminal section; belongs to the transpeptidase family.</text>
</comment>
<gene>
    <name evidence="18" type="ORF">SMD11_2489</name>
</gene>
<evidence type="ECO:0000256" key="2">
    <source>
        <dbReference type="ARBA" id="ARBA00007739"/>
    </source>
</evidence>
<keyword evidence="11" id="KW-0961">Cell wall biogenesis/degradation</keyword>
<dbReference type="SUPFAM" id="SSF56601">
    <property type="entry name" value="beta-lactamase/transpeptidase-like"/>
    <property type="match status" value="1"/>
</dbReference>
<evidence type="ECO:0000313" key="18">
    <source>
        <dbReference type="EMBL" id="ARZ68138.1"/>
    </source>
</evidence>
<dbReference type="OrthoDB" id="8865355at2"/>
<evidence type="ECO:0000256" key="8">
    <source>
        <dbReference type="ARBA" id="ARBA00022960"/>
    </source>
</evidence>
<evidence type="ECO:0000256" key="13">
    <source>
        <dbReference type="ARBA" id="ARBA00049902"/>
    </source>
</evidence>
<evidence type="ECO:0000256" key="14">
    <source>
        <dbReference type="SAM" id="MobiDB-lite"/>
    </source>
</evidence>
<dbReference type="GO" id="GO:0009002">
    <property type="term" value="F:serine-type D-Ala-D-Ala carboxypeptidase activity"/>
    <property type="evidence" value="ECO:0007669"/>
    <property type="project" value="UniProtKB-EC"/>
</dbReference>
<comment type="similarity">
    <text evidence="2">In the N-terminal section; belongs to the glycosyltransferase 51 family.</text>
</comment>
<dbReference type="GO" id="GO:0008955">
    <property type="term" value="F:peptidoglycan glycosyltransferase activity"/>
    <property type="evidence" value="ECO:0007669"/>
    <property type="project" value="UniProtKB-EC"/>
</dbReference>
<dbReference type="GO" id="GO:0008658">
    <property type="term" value="F:penicillin binding"/>
    <property type="evidence" value="ECO:0007669"/>
    <property type="project" value="InterPro"/>
</dbReference>
<feature type="compositionally biased region" description="Gly residues" evidence="14">
    <location>
        <begin position="736"/>
        <end position="747"/>
    </location>
</feature>
<reference evidence="18 19" key="1">
    <citation type="submission" date="2017-06" db="EMBL/GenBank/DDBJ databases">
        <title>Streptomyces albireticuli Genome sequencing and assembly.</title>
        <authorList>
            <person name="Wang Y."/>
            <person name="Du B."/>
            <person name="Ding Y."/>
            <person name="Liu H."/>
            <person name="Hou Q."/>
            <person name="Liu K."/>
            <person name="Yao L."/>
            <person name="Wang C."/>
        </authorList>
    </citation>
    <scope>NUCLEOTIDE SEQUENCE [LARGE SCALE GENOMIC DNA]</scope>
    <source>
        <strain evidence="18 19">MDJK11</strain>
    </source>
</reference>
<dbReference type="InterPro" id="IPR050396">
    <property type="entry name" value="Glycosyltr_51/Transpeptidase"/>
</dbReference>
<dbReference type="InterPro" id="IPR023346">
    <property type="entry name" value="Lysozyme-like_dom_sf"/>
</dbReference>
<dbReference type="InterPro" id="IPR036950">
    <property type="entry name" value="PBP_transglycosylase"/>
</dbReference>
<keyword evidence="3" id="KW-0121">Carboxypeptidase</keyword>
<evidence type="ECO:0000256" key="11">
    <source>
        <dbReference type="ARBA" id="ARBA00023316"/>
    </source>
</evidence>
<name>A0A1Z2L1I6_9ACTN</name>
<dbReference type="EMBL" id="CP021744">
    <property type="protein sequence ID" value="ARZ68138.1"/>
    <property type="molecule type" value="Genomic_DNA"/>
</dbReference>
<proteinExistence type="inferred from homology"/>
<feature type="region of interest" description="Disordered" evidence="14">
    <location>
        <begin position="662"/>
        <end position="756"/>
    </location>
</feature>
<keyword evidence="9" id="KW-0573">Peptidoglycan synthesis</keyword>
<dbReference type="GO" id="GO:0030288">
    <property type="term" value="C:outer membrane-bounded periplasmic space"/>
    <property type="evidence" value="ECO:0007669"/>
    <property type="project" value="TreeGrafter"/>
</dbReference>
<feature type="transmembrane region" description="Helical" evidence="15">
    <location>
        <begin position="35"/>
        <end position="57"/>
    </location>
</feature>